<evidence type="ECO:0000256" key="2">
    <source>
        <dbReference type="ARBA" id="ARBA00023002"/>
    </source>
</evidence>
<protein>
    <submittedName>
        <fullName evidence="4">NADH:flavin oxidoreductase</fullName>
    </submittedName>
</protein>
<accession>A0AA94EE04</accession>
<dbReference type="AlphaFoldDB" id="A0AA94EE04"/>
<gene>
    <name evidence="4" type="ORF">CWE23_07405</name>
</gene>
<dbReference type="EMBL" id="PIPS01000002">
    <property type="protein sequence ID" value="RUO43182.1"/>
    <property type="molecule type" value="Genomic_DNA"/>
</dbReference>
<evidence type="ECO:0000313" key="5">
    <source>
        <dbReference type="Proteomes" id="UP000286680"/>
    </source>
</evidence>
<evidence type="ECO:0000259" key="3">
    <source>
        <dbReference type="Pfam" id="PF00724"/>
    </source>
</evidence>
<evidence type="ECO:0000313" key="4">
    <source>
        <dbReference type="EMBL" id="RUO43182.1"/>
    </source>
</evidence>
<keyword evidence="5" id="KW-1185">Reference proteome</keyword>
<dbReference type="CDD" id="cd02803">
    <property type="entry name" value="OYE_like_FMN_family"/>
    <property type="match status" value="1"/>
</dbReference>
<organism evidence="4 5">
    <name type="scientific">Idiomarina aquatica</name>
    <dbReference type="NCBI Taxonomy" id="1327752"/>
    <lineage>
        <taxon>Bacteria</taxon>
        <taxon>Pseudomonadati</taxon>
        <taxon>Pseudomonadota</taxon>
        <taxon>Gammaproteobacteria</taxon>
        <taxon>Alteromonadales</taxon>
        <taxon>Idiomarinaceae</taxon>
        <taxon>Idiomarina</taxon>
    </lineage>
</organism>
<dbReference type="GO" id="GO:0016491">
    <property type="term" value="F:oxidoreductase activity"/>
    <property type="evidence" value="ECO:0007669"/>
    <property type="project" value="UniProtKB-KW"/>
</dbReference>
<proteinExistence type="predicted"/>
<dbReference type="InterPro" id="IPR051799">
    <property type="entry name" value="NADH_flavin_oxidoreductase"/>
</dbReference>
<dbReference type="SUPFAM" id="SSF51395">
    <property type="entry name" value="FMN-linked oxidoreductases"/>
    <property type="match status" value="1"/>
</dbReference>
<dbReference type="GO" id="GO:0010181">
    <property type="term" value="F:FMN binding"/>
    <property type="evidence" value="ECO:0007669"/>
    <property type="project" value="InterPro"/>
</dbReference>
<dbReference type="PANTHER" id="PTHR43656:SF2">
    <property type="entry name" value="BINDING OXIDOREDUCTASE, PUTATIVE (AFU_ORTHOLOGUE AFUA_2G08260)-RELATED"/>
    <property type="match status" value="1"/>
</dbReference>
<dbReference type="InterPro" id="IPR013785">
    <property type="entry name" value="Aldolase_TIM"/>
</dbReference>
<keyword evidence="1" id="KW-0285">Flavoprotein</keyword>
<keyword evidence="2" id="KW-0560">Oxidoreductase</keyword>
<dbReference type="PANTHER" id="PTHR43656">
    <property type="entry name" value="BINDING OXIDOREDUCTASE, PUTATIVE (AFU_ORTHOLOGUE AFUA_2G08260)-RELATED"/>
    <property type="match status" value="1"/>
</dbReference>
<sequence length="373" mass="41855">MSSAFDDFELKGHKFDNRFVVAPMTRTSADRKGKPTELMGDYYERFARGGWSMIISEGVYTDRQASQGYINQPGITDAPQTDAWKEIVERVHRHDCAFILQLMHAGAQFQHNEYTDTPIAPSAVKPKGEPLDLYGETDGWTDVKAMDESDFDAVMQGFVGAVNRAEEAGFDGVELHAANGYLLNEFLSDYFNQRNDQWGGDIGHRLKFVAMVAKACKDAAKSENFIVGIRLSQITVTDADYQWPEGEDAMIKIVKALKEAGIDYIHTTDTEVGRKPFKGGSNKTLAEIVQDFSDIPLIVNGGIDQRNYEHVAAHYPNAMLAIGKAALANPDFPQRLKAGDEIEQLEFAMLQPTATLENEWRWRKQHDKHIEVE</sequence>
<dbReference type="Proteomes" id="UP000286680">
    <property type="component" value="Unassembled WGS sequence"/>
</dbReference>
<dbReference type="InterPro" id="IPR001155">
    <property type="entry name" value="OxRdtase_FMN_N"/>
</dbReference>
<name>A0AA94EE04_9GAMM</name>
<dbReference type="Gene3D" id="3.20.20.70">
    <property type="entry name" value="Aldolase class I"/>
    <property type="match status" value="1"/>
</dbReference>
<dbReference type="RefSeq" id="WP_126819909.1">
    <property type="nucleotide sequence ID" value="NZ_PIPS01000002.1"/>
</dbReference>
<reference evidence="5" key="1">
    <citation type="journal article" date="2018" name="Front. Microbiol.">
        <title>Genome-Based Analysis Reveals the Taxonomy and Diversity of the Family Idiomarinaceae.</title>
        <authorList>
            <person name="Liu Y."/>
            <person name="Lai Q."/>
            <person name="Shao Z."/>
        </authorList>
    </citation>
    <scope>NUCLEOTIDE SEQUENCE [LARGE SCALE GENOMIC DNA]</scope>
    <source>
        <strain evidence="5">SN-14</strain>
    </source>
</reference>
<comment type="caution">
    <text evidence="4">The sequence shown here is derived from an EMBL/GenBank/DDBJ whole genome shotgun (WGS) entry which is preliminary data.</text>
</comment>
<feature type="domain" description="NADH:flavin oxidoreductase/NADH oxidase N-terminal" evidence="3">
    <location>
        <begin position="5"/>
        <end position="339"/>
    </location>
</feature>
<dbReference type="Pfam" id="PF00724">
    <property type="entry name" value="Oxidored_FMN"/>
    <property type="match status" value="1"/>
</dbReference>
<evidence type="ECO:0000256" key="1">
    <source>
        <dbReference type="ARBA" id="ARBA00022630"/>
    </source>
</evidence>